<dbReference type="KEGG" id="ddf:DEFDS_0865"/>
<feature type="DNA-binding region" description="OmpR/PhoB-type" evidence="7">
    <location>
        <begin position="122"/>
        <end position="215"/>
    </location>
</feature>
<dbReference type="InterPro" id="IPR036388">
    <property type="entry name" value="WH-like_DNA-bd_sf"/>
</dbReference>
<dbReference type="OrthoDB" id="9790454at2"/>
<evidence type="ECO:0000256" key="5">
    <source>
        <dbReference type="ARBA" id="ARBA00023163"/>
    </source>
</evidence>
<dbReference type="SMART" id="SM00862">
    <property type="entry name" value="Trans_reg_C"/>
    <property type="match status" value="1"/>
</dbReference>
<dbReference type="GO" id="GO:0006355">
    <property type="term" value="P:regulation of DNA-templated transcription"/>
    <property type="evidence" value="ECO:0007669"/>
    <property type="project" value="InterPro"/>
</dbReference>
<evidence type="ECO:0000256" key="1">
    <source>
        <dbReference type="ARBA" id="ARBA00022553"/>
    </source>
</evidence>
<evidence type="ECO:0000259" key="9">
    <source>
        <dbReference type="PROSITE" id="PS51755"/>
    </source>
</evidence>
<dbReference type="Proteomes" id="UP000001520">
    <property type="component" value="Chromosome"/>
</dbReference>
<keyword evidence="3" id="KW-0805">Transcription regulation</keyword>
<dbReference type="InterPro" id="IPR039420">
    <property type="entry name" value="WalR-like"/>
</dbReference>
<dbReference type="SUPFAM" id="SSF52172">
    <property type="entry name" value="CheY-like"/>
    <property type="match status" value="1"/>
</dbReference>
<feature type="domain" description="OmpR/PhoB-type" evidence="9">
    <location>
        <begin position="122"/>
        <end position="215"/>
    </location>
</feature>
<proteinExistence type="predicted"/>
<accession>D3PCL8</accession>
<dbReference type="CDD" id="cd00383">
    <property type="entry name" value="trans_reg_C"/>
    <property type="match status" value="1"/>
</dbReference>
<evidence type="ECO:0000256" key="7">
    <source>
        <dbReference type="PROSITE-ProRule" id="PRU01091"/>
    </source>
</evidence>
<sequence>MKILLIEDDLLLGESLKEFLESEKNDVDWIIDDREYEYKLLSNEYDIILLDLMLKFNKGEDLLKKIKKLKNTPVIIITAKFDLSDKETCFLLGADDYITKPFEPKELLLRINAVTKRYFDNQNKISISDEIVIDITQQSLFINNELIPLTKKEWELLYVLAKNRGKVVSNECILNYVWQENPVGTESIRTYIKKLREILGKDLIETHKGRGYRLK</sequence>
<keyword evidence="4 7" id="KW-0238">DNA-binding</keyword>
<dbReference type="InterPro" id="IPR001789">
    <property type="entry name" value="Sig_transdc_resp-reg_receiver"/>
</dbReference>
<dbReference type="Pfam" id="PF00486">
    <property type="entry name" value="Trans_reg_C"/>
    <property type="match status" value="1"/>
</dbReference>
<evidence type="ECO:0000313" key="10">
    <source>
        <dbReference type="EMBL" id="BAI80341.1"/>
    </source>
</evidence>
<evidence type="ECO:0000256" key="6">
    <source>
        <dbReference type="PROSITE-ProRule" id="PRU00169"/>
    </source>
</evidence>
<dbReference type="PROSITE" id="PS50110">
    <property type="entry name" value="RESPONSE_REGULATORY"/>
    <property type="match status" value="1"/>
</dbReference>
<dbReference type="Gene3D" id="3.40.50.2300">
    <property type="match status" value="1"/>
</dbReference>
<dbReference type="EMBL" id="AP011529">
    <property type="protein sequence ID" value="BAI80341.1"/>
    <property type="molecule type" value="Genomic_DNA"/>
</dbReference>
<keyword evidence="2" id="KW-0902">Two-component regulatory system</keyword>
<dbReference type="GO" id="GO:0000976">
    <property type="term" value="F:transcription cis-regulatory region binding"/>
    <property type="evidence" value="ECO:0007669"/>
    <property type="project" value="TreeGrafter"/>
</dbReference>
<keyword evidence="11" id="KW-1185">Reference proteome</keyword>
<reference evidence="10 11" key="1">
    <citation type="journal article" date="2010" name="DNA Res.">
        <title>Bacterial lifestyle in a deep-sea hydrothermal vent chimney revealed by the genome sequence of the thermophilic bacterium Deferribacter desulfuricans SSM1.</title>
        <authorList>
            <person name="Takaki Y."/>
            <person name="Shimamura S."/>
            <person name="Nakagawa S."/>
            <person name="Fukuhara Y."/>
            <person name="Horikawa H."/>
            <person name="Ankai A."/>
            <person name="Harada T."/>
            <person name="Hosoyama A."/>
            <person name="Oguchi A."/>
            <person name="Fukui S."/>
            <person name="Fujita N."/>
            <person name="Takami H."/>
            <person name="Takai K."/>
        </authorList>
    </citation>
    <scope>NUCLEOTIDE SEQUENCE [LARGE SCALE GENOMIC DNA]</scope>
    <source>
        <strain evidence="11">DSM 14783 / JCM 11476 / NBRC 101012 / SSM1</strain>
    </source>
</reference>
<dbReference type="GO" id="GO:0005829">
    <property type="term" value="C:cytosol"/>
    <property type="evidence" value="ECO:0007669"/>
    <property type="project" value="TreeGrafter"/>
</dbReference>
<dbReference type="InterPro" id="IPR011006">
    <property type="entry name" value="CheY-like_superfamily"/>
</dbReference>
<protein>
    <submittedName>
        <fullName evidence="10">Two-component system, OmpR family, response regulator</fullName>
    </submittedName>
</protein>
<dbReference type="RefSeq" id="WP_013007589.1">
    <property type="nucleotide sequence ID" value="NC_013939.1"/>
</dbReference>
<dbReference type="Pfam" id="PF00072">
    <property type="entry name" value="Response_reg"/>
    <property type="match status" value="1"/>
</dbReference>
<dbReference type="Gene3D" id="1.10.10.10">
    <property type="entry name" value="Winged helix-like DNA-binding domain superfamily/Winged helix DNA-binding domain"/>
    <property type="match status" value="1"/>
</dbReference>
<dbReference type="AlphaFoldDB" id="D3PCL8"/>
<evidence type="ECO:0000256" key="4">
    <source>
        <dbReference type="ARBA" id="ARBA00023125"/>
    </source>
</evidence>
<evidence type="ECO:0000256" key="3">
    <source>
        <dbReference type="ARBA" id="ARBA00023015"/>
    </source>
</evidence>
<dbReference type="GO" id="GO:0032993">
    <property type="term" value="C:protein-DNA complex"/>
    <property type="evidence" value="ECO:0007669"/>
    <property type="project" value="TreeGrafter"/>
</dbReference>
<evidence type="ECO:0000256" key="2">
    <source>
        <dbReference type="ARBA" id="ARBA00023012"/>
    </source>
</evidence>
<evidence type="ECO:0000313" key="11">
    <source>
        <dbReference type="Proteomes" id="UP000001520"/>
    </source>
</evidence>
<dbReference type="PROSITE" id="PS51755">
    <property type="entry name" value="OMPR_PHOB"/>
    <property type="match status" value="1"/>
</dbReference>
<dbReference type="InterPro" id="IPR001867">
    <property type="entry name" value="OmpR/PhoB-type_DNA-bd"/>
</dbReference>
<keyword evidence="5" id="KW-0804">Transcription</keyword>
<dbReference type="HOGENOM" id="CLU_000445_30_3_0"/>
<dbReference type="PANTHER" id="PTHR48111:SF22">
    <property type="entry name" value="REGULATOR OF RPOS"/>
    <property type="match status" value="1"/>
</dbReference>
<dbReference type="Gene3D" id="6.10.250.690">
    <property type="match status" value="1"/>
</dbReference>
<dbReference type="PANTHER" id="PTHR48111">
    <property type="entry name" value="REGULATOR OF RPOS"/>
    <property type="match status" value="1"/>
</dbReference>
<feature type="modified residue" description="4-aspartylphosphate" evidence="6">
    <location>
        <position position="51"/>
    </location>
</feature>
<gene>
    <name evidence="10" type="ordered locus">DEFDS_0865</name>
</gene>
<feature type="domain" description="Response regulatory" evidence="8">
    <location>
        <begin position="2"/>
        <end position="115"/>
    </location>
</feature>
<keyword evidence="1 6" id="KW-0597">Phosphoprotein</keyword>
<name>D3PCL8_DEFDS</name>
<dbReference type="SMART" id="SM00448">
    <property type="entry name" value="REC"/>
    <property type="match status" value="1"/>
</dbReference>
<dbReference type="GO" id="GO:0000156">
    <property type="term" value="F:phosphorelay response regulator activity"/>
    <property type="evidence" value="ECO:0007669"/>
    <property type="project" value="TreeGrafter"/>
</dbReference>
<evidence type="ECO:0000259" key="8">
    <source>
        <dbReference type="PROSITE" id="PS50110"/>
    </source>
</evidence>
<dbReference type="eggNOG" id="COG0745">
    <property type="taxonomic scope" value="Bacteria"/>
</dbReference>
<organism evidence="10 11">
    <name type="scientific">Deferribacter desulfuricans (strain DSM 14783 / JCM 11476 / NBRC 101012 / SSM1)</name>
    <dbReference type="NCBI Taxonomy" id="639282"/>
    <lineage>
        <taxon>Bacteria</taxon>
        <taxon>Pseudomonadati</taxon>
        <taxon>Deferribacterota</taxon>
        <taxon>Deferribacteres</taxon>
        <taxon>Deferribacterales</taxon>
        <taxon>Deferribacteraceae</taxon>
        <taxon>Deferribacter</taxon>
    </lineage>
</organism>
<dbReference type="STRING" id="639282.DEFDS_0865"/>